<keyword evidence="2" id="KW-1185">Reference proteome</keyword>
<gene>
    <name evidence="1" type="ORF">SAMN02983006_01968</name>
</gene>
<accession>A0A1I4KDC3</accession>
<sequence length="259" mass="29388">MELSNTWGTIRGIIRSEFSFANIKDIVGAAGLPIHELAHLQQSFHGGTSKGQLMDAIEELFFNLSQTEKNRVVSYCIEEILNRKSSLKEDLEQVLERVGWGISGNEPYPLDLQMDIDTSELPEEMHNEVKKVLKRFRDGDITGAMTSICGAVDSLTEDVYQTYDLGDHRDASYQERVAKSIDVFEVEYKRTLEETNLSDRQINIFWQNHRGSVNQAGYVLGACRREFSDVHGEQNSSSIFVKRALDCAVFIIRTIISLM</sequence>
<organism evidence="1 2">
    <name type="scientific">Halanaerobium salsuginis</name>
    <dbReference type="NCBI Taxonomy" id="29563"/>
    <lineage>
        <taxon>Bacteria</taxon>
        <taxon>Bacillati</taxon>
        <taxon>Bacillota</taxon>
        <taxon>Clostridia</taxon>
        <taxon>Halanaerobiales</taxon>
        <taxon>Halanaerobiaceae</taxon>
        <taxon>Halanaerobium</taxon>
    </lineage>
</organism>
<evidence type="ECO:0008006" key="3">
    <source>
        <dbReference type="Google" id="ProtNLM"/>
    </source>
</evidence>
<dbReference type="EMBL" id="FOTI01000030">
    <property type="protein sequence ID" value="SFL76446.1"/>
    <property type="molecule type" value="Genomic_DNA"/>
</dbReference>
<evidence type="ECO:0000313" key="1">
    <source>
        <dbReference type="EMBL" id="SFL76446.1"/>
    </source>
</evidence>
<proteinExistence type="predicted"/>
<dbReference type="AlphaFoldDB" id="A0A1I4KDC3"/>
<evidence type="ECO:0000313" key="2">
    <source>
        <dbReference type="Proteomes" id="UP000199006"/>
    </source>
</evidence>
<dbReference type="STRING" id="29563.SAMN02983006_01968"/>
<name>A0A1I4KDC3_9FIRM</name>
<reference evidence="1 2" key="1">
    <citation type="submission" date="2016-10" db="EMBL/GenBank/DDBJ databases">
        <authorList>
            <person name="de Groot N.N."/>
        </authorList>
    </citation>
    <scope>NUCLEOTIDE SEQUENCE [LARGE SCALE GENOMIC DNA]</scope>
    <source>
        <strain evidence="1 2">ATCC 51327</strain>
    </source>
</reference>
<protein>
    <recommendedName>
        <fullName evidence="3">Abortive infection C-terminus</fullName>
    </recommendedName>
</protein>
<dbReference type="Proteomes" id="UP000199006">
    <property type="component" value="Unassembled WGS sequence"/>
</dbReference>